<dbReference type="GeneID" id="34522164"/>
<keyword evidence="3" id="KW-0378">Hydrolase</keyword>
<dbReference type="InterPro" id="IPR004550">
    <property type="entry name" value="AsnASE_II"/>
</dbReference>
<dbReference type="PANTHER" id="PTHR11707:SF28">
    <property type="entry name" value="60 KDA LYSOPHOSPHOLIPASE"/>
    <property type="match status" value="1"/>
</dbReference>
<protein>
    <recommendedName>
        <fullName evidence="2">asparaginase</fullName>
        <ecNumber evidence="2">3.5.1.1</ecNumber>
    </recommendedName>
</protein>
<evidence type="ECO:0000256" key="5">
    <source>
        <dbReference type="PIRSR" id="PIRSR001220-1"/>
    </source>
</evidence>
<dbReference type="InterPro" id="IPR036152">
    <property type="entry name" value="Asp/glu_Ase-like_sf"/>
</dbReference>
<dbReference type="InterPro" id="IPR006034">
    <property type="entry name" value="Asparaginase/glutaminase-like"/>
</dbReference>
<dbReference type="SUPFAM" id="SSF53774">
    <property type="entry name" value="Glutaminase/Asparaginase"/>
    <property type="match status" value="1"/>
</dbReference>
<feature type="binding site" evidence="6">
    <location>
        <begin position="115"/>
        <end position="116"/>
    </location>
    <ligand>
        <name>substrate</name>
    </ligand>
</feature>
<feature type="active site" evidence="7">
    <location>
        <position position="38"/>
    </location>
</feature>
<gene>
    <name evidence="12" type="ORF">KUCA_T00004771001</name>
</gene>
<dbReference type="PIRSF" id="PIRSF001220">
    <property type="entry name" value="L-ASNase_gatD"/>
    <property type="match status" value="1"/>
</dbReference>
<keyword evidence="13" id="KW-1185">Reference proteome</keyword>
<dbReference type="FunFam" id="3.40.50.1170:FF:000001">
    <property type="entry name" value="L-asparaginase 2"/>
    <property type="match status" value="1"/>
</dbReference>
<dbReference type="Pfam" id="PF00710">
    <property type="entry name" value="Asparaginase"/>
    <property type="match status" value="1"/>
</dbReference>
<dbReference type="EC" id="3.5.1.1" evidence="2"/>
<dbReference type="PROSITE" id="PS51732">
    <property type="entry name" value="ASN_GLN_ASE_3"/>
    <property type="match status" value="1"/>
</dbReference>
<dbReference type="InterPro" id="IPR027475">
    <property type="entry name" value="Asparaginase/glutaminase_AS2"/>
</dbReference>
<dbReference type="NCBIfam" id="TIGR00520">
    <property type="entry name" value="asnASE_II"/>
    <property type="match status" value="1"/>
</dbReference>
<dbReference type="Pfam" id="PF17763">
    <property type="entry name" value="Asparaginase_C"/>
    <property type="match status" value="1"/>
</dbReference>
<feature type="active site" description="O-isoaspartyl threonine intermediate" evidence="5">
    <location>
        <position position="38"/>
    </location>
</feature>
<sequence>MTQPDNVCVKNGIVSSFTLESTSPNHKPRVKILGTGGTIASKADSTTQTAGYDLGLTIDQLLSQIPDVTQTCDCFYEQVCNVESTEVNDKILALLHRKVVESLADHDGVVITHGTDTMEETAFFLELVINSQKPVVLTGSMRPASALSADGPMNLYQAILVAASKSSRDRGVLVSFNDQISSGFFISKSNSNSLETFSGKFGYLGNFIDNEINYFYPPAKPSAVGLIRQVISRESVLQSPDWPRVAILYSHQGFDKELIRLSIEHLGAQGIIFAGCGAGSMTAETNEYAFTLWKRYGVPMVYSRRSNEGVVPRRSLPKIEGYSEGSIAAGYMNPQKARILLQLCLLHGITVDVIKVVFEGVFGG</sequence>
<dbReference type="GO" id="GO:0006530">
    <property type="term" value="P:L-asparagine catabolic process"/>
    <property type="evidence" value="ECO:0007669"/>
    <property type="project" value="UniProtKB-ARBA"/>
</dbReference>
<name>W6MQ40_9ASCO</name>
<dbReference type="EMBL" id="HG793130">
    <property type="protein sequence ID" value="CDK28786.1"/>
    <property type="molecule type" value="Genomic_DNA"/>
</dbReference>
<feature type="active site" evidence="8">
    <location>
        <position position="115"/>
    </location>
</feature>
<dbReference type="PIRSF" id="PIRSF500176">
    <property type="entry name" value="L_ASNase"/>
    <property type="match status" value="1"/>
</dbReference>
<proteinExistence type="inferred from homology"/>
<dbReference type="Proteomes" id="UP000019384">
    <property type="component" value="Unassembled WGS sequence"/>
</dbReference>
<dbReference type="HOGENOM" id="CLU_019134_1_1_1"/>
<dbReference type="PROSITE" id="PS00917">
    <property type="entry name" value="ASN_GLN_ASE_2"/>
    <property type="match status" value="1"/>
</dbReference>
<evidence type="ECO:0000313" key="12">
    <source>
        <dbReference type="EMBL" id="CDK28786.1"/>
    </source>
</evidence>
<dbReference type="GO" id="GO:0004067">
    <property type="term" value="F:asparaginase activity"/>
    <property type="evidence" value="ECO:0007669"/>
    <property type="project" value="UniProtKB-UniRule"/>
</dbReference>
<accession>W6MQ40</accession>
<dbReference type="PANTHER" id="PTHR11707">
    <property type="entry name" value="L-ASPARAGINASE"/>
    <property type="match status" value="1"/>
</dbReference>
<evidence type="ECO:0000256" key="1">
    <source>
        <dbReference type="ARBA" id="ARBA00010518"/>
    </source>
</evidence>
<dbReference type="SMART" id="SM00870">
    <property type="entry name" value="Asparaginase"/>
    <property type="match status" value="1"/>
</dbReference>
<dbReference type="InterPro" id="IPR037152">
    <property type="entry name" value="L-asparaginase_N_sf"/>
</dbReference>
<reference evidence="12" key="2">
    <citation type="submission" date="2014-02" db="EMBL/GenBank/DDBJ databases">
        <title>Complete DNA sequence of /Kuraishia capsulata/ illustrates novel genomic features among budding yeasts (/Saccharomycotina/).</title>
        <authorList>
            <person name="Morales L."/>
            <person name="Noel B."/>
            <person name="Porcel B."/>
            <person name="Marcet-Houben M."/>
            <person name="Hullo M-F."/>
            <person name="Sacerdot C."/>
            <person name="Tekaia F."/>
            <person name="Leh-Louis V."/>
            <person name="Despons L."/>
            <person name="Khanna V."/>
            <person name="Aury J-M."/>
            <person name="Barbe V."/>
            <person name="Couloux A."/>
            <person name="Labadie K."/>
            <person name="Pelletier E."/>
            <person name="Souciet J-L."/>
            <person name="Boekhout T."/>
            <person name="Gabaldon T."/>
            <person name="Wincker P."/>
            <person name="Dujon B."/>
        </authorList>
    </citation>
    <scope>NUCLEOTIDE SEQUENCE</scope>
    <source>
        <strain evidence="12">CBS 1993</strain>
    </source>
</reference>
<feature type="domain" description="L-asparaginase N-terminal" evidence="10">
    <location>
        <begin position="29"/>
        <end position="218"/>
    </location>
</feature>
<evidence type="ECO:0000313" key="13">
    <source>
        <dbReference type="Proteomes" id="UP000019384"/>
    </source>
</evidence>
<comment type="catalytic activity">
    <reaction evidence="4">
        <text>L-asparagine + H2O = L-aspartate + NH4(+)</text>
        <dbReference type="Rhea" id="RHEA:21016"/>
        <dbReference type="ChEBI" id="CHEBI:15377"/>
        <dbReference type="ChEBI" id="CHEBI:28938"/>
        <dbReference type="ChEBI" id="CHEBI:29991"/>
        <dbReference type="ChEBI" id="CHEBI:58048"/>
        <dbReference type="EC" id="3.5.1.1"/>
    </reaction>
</comment>
<dbReference type="PROSITE" id="PS00144">
    <property type="entry name" value="ASN_GLN_ASE_1"/>
    <property type="match status" value="1"/>
</dbReference>
<dbReference type="CDD" id="cd08964">
    <property type="entry name" value="L-asparaginase_II"/>
    <property type="match status" value="1"/>
</dbReference>
<dbReference type="OrthoDB" id="542841at2759"/>
<dbReference type="InterPro" id="IPR027473">
    <property type="entry name" value="L-asparaginase_C"/>
</dbReference>
<dbReference type="PRINTS" id="PR00139">
    <property type="entry name" value="ASNGLNASE"/>
</dbReference>
<evidence type="ECO:0000256" key="4">
    <source>
        <dbReference type="ARBA" id="ARBA00049366"/>
    </source>
</evidence>
<evidence type="ECO:0000259" key="11">
    <source>
        <dbReference type="Pfam" id="PF17763"/>
    </source>
</evidence>
<feature type="binding site" evidence="6">
    <location>
        <position position="84"/>
    </location>
    <ligand>
        <name>substrate</name>
    </ligand>
</feature>
<evidence type="ECO:0000256" key="6">
    <source>
        <dbReference type="PIRSR" id="PIRSR001220-2"/>
    </source>
</evidence>
<dbReference type="InterPro" id="IPR040919">
    <property type="entry name" value="Asparaginase_C"/>
</dbReference>
<dbReference type="STRING" id="1382522.W6MQ40"/>
<evidence type="ECO:0000259" key="10">
    <source>
        <dbReference type="Pfam" id="PF00710"/>
    </source>
</evidence>
<dbReference type="SFLD" id="SFLDS00057">
    <property type="entry name" value="Glutaminase/Asparaginase"/>
    <property type="match status" value="1"/>
</dbReference>
<evidence type="ECO:0000256" key="9">
    <source>
        <dbReference type="RuleBase" id="RU004456"/>
    </source>
</evidence>
<dbReference type="AlphaFoldDB" id="W6MQ40"/>
<evidence type="ECO:0000256" key="7">
    <source>
        <dbReference type="PROSITE-ProRule" id="PRU10099"/>
    </source>
</evidence>
<comment type="similarity">
    <text evidence="1 9">Belongs to the asparaginase 1 family.</text>
</comment>
<dbReference type="Gene3D" id="3.40.50.40">
    <property type="match status" value="1"/>
</dbReference>
<dbReference type="Gene3D" id="3.40.50.1170">
    <property type="entry name" value="L-asparaginase, N-terminal domain"/>
    <property type="match status" value="1"/>
</dbReference>
<dbReference type="RefSeq" id="XP_022460776.1">
    <property type="nucleotide sequence ID" value="XM_022605829.1"/>
</dbReference>
<dbReference type="InterPro" id="IPR027474">
    <property type="entry name" value="L-asparaginase_N"/>
</dbReference>
<evidence type="ECO:0000256" key="3">
    <source>
        <dbReference type="ARBA" id="ARBA00022801"/>
    </source>
</evidence>
<feature type="domain" description="Asparaginase/glutaminase C-terminal" evidence="11">
    <location>
        <begin position="244"/>
        <end position="358"/>
    </location>
</feature>
<reference evidence="12" key="1">
    <citation type="submission" date="2013-12" db="EMBL/GenBank/DDBJ databases">
        <authorList>
            <person name="Genoscope - CEA"/>
        </authorList>
    </citation>
    <scope>NUCLEOTIDE SEQUENCE</scope>
    <source>
        <strain evidence="12">CBS 1993</strain>
    </source>
</reference>
<evidence type="ECO:0000256" key="8">
    <source>
        <dbReference type="PROSITE-ProRule" id="PRU10100"/>
    </source>
</evidence>
<organism evidence="12 13">
    <name type="scientific">Kuraishia capsulata CBS 1993</name>
    <dbReference type="NCBI Taxonomy" id="1382522"/>
    <lineage>
        <taxon>Eukaryota</taxon>
        <taxon>Fungi</taxon>
        <taxon>Dikarya</taxon>
        <taxon>Ascomycota</taxon>
        <taxon>Saccharomycotina</taxon>
        <taxon>Pichiomycetes</taxon>
        <taxon>Pichiales</taxon>
        <taxon>Pichiaceae</taxon>
        <taxon>Kuraishia</taxon>
    </lineage>
</organism>
<evidence type="ECO:0000256" key="2">
    <source>
        <dbReference type="ARBA" id="ARBA00012920"/>
    </source>
</evidence>
<dbReference type="InterPro" id="IPR020827">
    <property type="entry name" value="Asparaginase/glutaminase_AS1"/>
</dbReference>